<dbReference type="Proteomes" id="UP000007468">
    <property type="component" value="Chromosome"/>
</dbReference>
<dbReference type="AlphaFoldDB" id="D6GR54"/>
<reference evidence="2" key="1">
    <citation type="submission" date="2010-12" db="EMBL/GenBank/DDBJ databases">
        <title>The genome sequence of Filifactor alocis strain ATCC 35896.</title>
        <authorList>
            <consortium name="The Broad Institute Genome Sequencing Platform"/>
            <person name="Ward D."/>
            <person name="Earl A."/>
            <person name="Feldgarden M."/>
            <person name="Young S.K."/>
            <person name="Gargeya S."/>
            <person name="Zeng Q."/>
            <person name="Alvarado L."/>
            <person name="Berlin A."/>
            <person name="Bochicchio J."/>
            <person name="Chapman S.B."/>
            <person name="Chen Z."/>
            <person name="Freedman E."/>
            <person name="Gellesch M."/>
            <person name="Goldberg J."/>
            <person name="Griggs A."/>
            <person name="Gujja S."/>
            <person name="Heilman E."/>
            <person name="Heiman D."/>
            <person name="Howarth C."/>
            <person name="Mehta T."/>
            <person name="Neiman D."/>
            <person name="Pearson M."/>
            <person name="Roberts A."/>
            <person name="Saif S."/>
            <person name="Shea T."/>
            <person name="Shenoy N."/>
            <person name="Sisk P."/>
            <person name="Stolte C."/>
            <person name="Sykes S."/>
            <person name="White J."/>
            <person name="Yandava C."/>
            <person name="Izard J."/>
            <person name="Blanton J.M."/>
            <person name="Baranova O.V."/>
            <person name="Tanner A.C."/>
            <person name="Dewhirst F.E."/>
            <person name="Haas B."/>
            <person name="Nusbaum C."/>
            <person name="Birren B."/>
        </authorList>
    </citation>
    <scope>NUCLEOTIDE SEQUENCE [LARGE SCALE GENOMIC DNA]</scope>
    <source>
        <strain evidence="2">ATCC 35896 / D40 B5</strain>
    </source>
</reference>
<evidence type="ECO:0000313" key="1">
    <source>
        <dbReference type="EMBL" id="EFE28145.1"/>
    </source>
</evidence>
<dbReference type="KEGG" id="faa:HMPREF0389_00058"/>
<dbReference type="EMBL" id="CP002390">
    <property type="protein sequence ID" value="EFE28145.1"/>
    <property type="molecule type" value="Genomic_DNA"/>
</dbReference>
<evidence type="ECO:0000313" key="2">
    <source>
        <dbReference type="Proteomes" id="UP000007468"/>
    </source>
</evidence>
<keyword evidence="2" id="KW-1185">Reference proteome</keyword>
<dbReference type="RefSeq" id="WP_014262233.1">
    <property type="nucleotide sequence ID" value="NC_016630.1"/>
</dbReference>
<name>D6GR54_FILAD</name>
<accession>D6GR54</accession>
<gene>
    <name evidence="1" type="ordered locus">HMPREF0389_00058</name>
</gene>
<organism evidence="1 2">
    <name type="scientific">Filifactor alocis (strain ATCC 35896 / CCUG 47790 / D40 B5)</name>
    <name type="common">Fusobacterium alocis</name>
    <dbReference type="NCBI Taxonomy" id="546269"/>
    <lineage>
        <taxon>Bacteria</taxon>
        <taxon>Bacillati</taxon>
        <taxon>Bacillota</taxon>
        <taxon>Clostridia</taxon>
        <taxon>Peptostreptococcales</taxon>
        <taxon>Filifactoraceae</taxon>
        <taxon>Filifactor</taxon>
    </lineage>
</organism>
<dbReference type="PATRIC" id="fig|546269.5.peg.605"/>
<dbReference type="OrthoDB" id="5337216at2"/>
<proteinExistence type="predicted"/>
<sequence>MSKVGTGNIIEDNKNATNQSFLYFMHEENIFDEKSFSELYNYINKLDSVSLAELKDLYFIQNQIMRHLVYHFDEDDFSNISNLPATYWKYIDLLDNAIQKLPVI</sequence>
<protein>
    <submittedName>
        <fullName evidence="1">Uncharacterized protein</fullName>
    </submittedName>
</protein>